<evidence type="ECO:0000256" key="2">
    <source>
        <dbReference type="ARBA" id="ARBA00023015"/>
    </source>
</evidence>
<dbReference type="Gene3D" id="3.40.190.290">
    <property type="match status" value="1"/>
</dbReference>
<dbReference type="InterPro" id="IPR050950">
    <property type="entry name" value="HTH-type_LysR_regulators"/>
</dbReference>
<sequence length="317" mass="32527">MELRQLQYFVTVAQHGSFTRAAELLHLSQPGVSSQIRQLERELGHRLLDRSGRSVQLTRVGEAVLPHARAALAAAAAARLTAQEFDGLRHGHVRLGMVAGAALTPPPGPVLAPETFPGLATTLAAFRKEHPGIDFSLAEDTTARMLGCLREGRLDLAVIGLPTAASGQEGDDGWTALSGLALHPVLEVPLVALCPAGHPLAAADGPLPVAALAGHALVSTPRGTGLRTALERALAEAGAAPTVAVEAAAPTQLAELAAHGLGVAVLPDPGAAAGLPVRRLTDPVPRVRIALAWPTGRPCAPPTAALLAHLRAAYPGP</sequence>
<dbReference type="Pfam" id="PF00126">
    <property type="entry name" value="HTH_1"/>
    <property type="match status" value="1"/>
</dbReference>
<dbReference type="PROSITE" id="PS50931">
    <property type="entry name" value="HTH_LYSR"/>
    <property type="match status" value="1"/>
</dbReference>
<dbReference type="PANTHER" id="PTHR30419">
    <property type="entry name" value="HTH-TYPE TRANSCRIPTIONAL REGULATOR YBHD"/>
    <property type="match status" value="1"/>
</dbReference>
<reference evidence="6" key="1">
    <citation type="submission" date="2016-08" db="EMBL/GenBank/DDBJ databases">
        <title>Sequencing, Assembly and Comparative Genomics of S. aureofaciens ATCC 10762.</title>
        <authorList>
            <person name="Gradnigo J.S."/>
            <person name="Johnson N."/>
            <person name="Somerville G.A."/>
        </authorList>
    </citation>
    <scope>NUCLEOTIDE SEQUENCE [LARGE SCALE GENOMIC DNA]</scope>
    <source>
        <strain evidence="6">ATCC 10762</strain>
    </source>
</reference>
<keyword evidence="4" id="KW-0804">Transcription</keyword>
<organism evidence="6 7">
    <name type="scientific">Kitasatospora aureofaciens</name>
    <name type="common">Streptomyces aureofaciens</name>
    <dbReference type="NCBI Taxonomy" id="1894"/>
    <lineage>
        <taxon>Bacteria</taxon>
        <taxon>Bacillati</taxon>
        <taxon>Actinomycetota</taxon>
        <taxon>Actinomycetes</taxon>
        <taxon>Kitasatosporales</taxon>
        <taxon>Streptomycetaceae</taxon>
        <taxon>Kitasatospora</taxon>
    </lineage>
</organism>
<dbReference type="InterPro" id="IPR000847">
    <property type="entry name" value="LysR_HTH_N"/>
</dbReference>
<dbReference type="InterPro" id="IPR005119">
    <property type="entry name" value="LysR_subst-bd"/>
</dbReference>
<dbReference type="GO" id="GO:0005829">
    <property type="term" value="C:cytosol"/>
    <property type="evidence" value="ECO:0007669"/>
    <property type="project" value="TreeGrafter"/>
</dbReference>
<dbReference type="Pfam" id="PF03466">
    <property type="entry name" value="LysR_substrate"/>
    <property type="match status" value="1"/>
</dbReference>
<dbReference type="Proteomes" id="UP000037395">
    <property type="component" value="Unassembled WGS sequence"/>
</dbReference>
<keyword evidence="7" id="KW-1185">Reference proteome</keyword>
<protein>
    <recommendedName>
        <fullName evidence="5">HTH lysR-type domain-containing protein</fullName>
    </recommendedName>
</protein>
<gene>
    <name evidence="6" type="ORF">HS99_0027310</name>
</gene>
<comment type="similarity">
    <text evidence="1">Belongs to the LysR transcriptional regulatory family.</text>
</comment>
<dbReference type="RefSeq" id="WP_030552935.1">
    <property type="nucleotide sequence ID" value="NZ_JBITZR010000003.1"/>
</dbReference>
<name>A0A1E7N7S2_KITAU</name>
<keyword evidence="3" id="KW-0238">DNA-binding</keyword>
<keyword evidence="2" id="KW-0805">Transcription regulation</keyword>
<dbReference type="OrthoDB" id="3181812at2"/>
<dbReference type="CDD" id="cd05466">
    <property type="entry name" value="PBP2_LTTR_substrate"/>
    <property type="match status" value="1"/>
</dbReference>
<dbReference type="GO" id="GO:0003700">
    <property type="term" value="F:DNA-binding transcription factor activity"/>
    <property type="evidence" value="ECO:0007669"/>
    <property type="project" value="InterPro"/>
</dbReference>
<dbReference type="PRINTS" id="PR00039">
    <property type="entry name" value="HTHLYSR"/>
</dbReference>
<evidence type="ECO:0000259" key="5">
    <source>
        <dbReference type="PROSITE" id="PS50931"/>
    </source>
</evidence>
<evidence type="ECO:0000313" key="6">
    <source>
        <dbReference type="EMBL" id="OEV36735.1"/>
    </source>
</evidence>
<evidence type="ECO:0000256" key="1">
    <source>
        <dbReference type="ARBA" id="ARBA00009437"/>
    </source>
</evidence>
<dbReference type="FunFam" id="1.10.10.10:FF:000001">
    <property type="entry name" value="LysR family transcriptional regulator"/>
    <property type="match status" value="1"/>
</dbReference>
<dbReference type="Gene3D" id="1.10.10.10">
    <property type="entry name" value="Winged helix-like DNA-binding domain superfamily/Winged helix DNA-binding domain"/>
    <property type="match status" value="1"/>
</dbReference>
<dbReference type="AlphaFoldDB" id="A0A1E7N7S2"/>
<feature type="domain" description="HTH lysR-type" evidence="5">
    <location>
        <begin position="1"/>
        <end position="58"/>
    </location>
</feature>
<dbReference type="SUPFAM" id="SSF53850">
    <property type="entry name" value="Periplasmic binding protein-like II"/>
    <property type="match status" value="1"/>
</dbReference>
<dbReference type="InterPro" id="IPR036388">
    <property type="entry name" value="WH-like_DNA-bd_sf"/>
</dbReference>
<evidence type="ECO:0000256" key="4">
    <source>
        <dbReference type="ARBA" id="ARBA00023163"/>
    </source>
</evidence>
<proteinExistence type="inferred from homology"/>
<dbReference type="InterPro" id="IPR036390">
    <property type="entry name" value="WH_DNA-bd_sf"/>
</dbReference>
<dbReference type="GO" id="GO:0003677">
    <property type="term" value="F:DNA binding"/>
    <property type="evidence" value="ECO:0007669"/>
    <property type="project" value="UniProtKB-KW"/>
</dbReference>
<dbReference type="EMBL" id="JPRF03000023">
    <property type="protein sequence ID" value="OEV36735.1"/>
    <property type="molecule type" value="Genomic_DNA"/>
</dbReference>
<comment type="caution">
    <text evidence="6">The sequence shown here is derived from an EMBL/GenBank/DDBJ whole genome shotgun (WGS) entry which is preliminary data.</text>
</comment>
<accession>A0A1E7N7S2</accession>
<dbReference type="SUPFAM" id="SSF46785">
    <property type="entry name" value="Winged helix' DNA-binding domain"/>
    <property type="match status" value="1"/>
</dbReference>
<evidence type="ECO:0000256" key="3">
    <source>
        <dbReference type="ARBA" id="ARBA00023125"/>
    </source>
</evidence>
<evidence type="ECO:0000313" key="7">
    <source>
        <dbReference type="Proteomes" id="UP000037395"/>
    </source>
</evidence>